<dbReference type="SMART" id="SM00066">
    <property type="entry name" value="GAL4"/>
    <property type="match status" value="1"/>
</dbReference>
<evidence type="ECO:0000256" key="2">
    <source>
        <dbReference type="ARBA" id="ARBA00023015"/>
    </source>
</evidence>
<organism evidence="7 8">
    <name type="scientific">Penicilliopsis zonata CBS 506.65</name>
    <dbReference type="NCBI Taxonomy" id="1073090"/>
    <lineage>
        <taxon>Eukaryota</taxon>
        <taxon>Fungi</taxon>
        <taxon>Dikarya</taxon>
        <taxon>Ascomycota</taxon>
        <taxon>Pezizomycotina</taxon>
        <taxon>Eurotiomycetes</taxon>
        <taxon>Eurotiomycetidae</taxon>
        <taxon>Eurotiales</taxon>
        <taxon>Aspergillaceae</taxon>
        <taxon>Penicilliopsis</taxon>
    </lineage>
</organism>
<dbReference type="VEuPathDB" id="FungiDB:ASPZODRAFT_67523"/>
<protein>
    <recommendedName>
        <fullName evidence="6">Zn(2)-C6 fungal-type domain-containing protein</fullName>
    </recommendedName>
</protein>
<dbReference type="InterPro" id="IPR001138">
    <property type="entry name" value="Zn2Cys6_DnaBD"/>
</dbReference>
<keyword evidence="5" id="KW-0539">Nucleus</keyword>
<dbReference type="PROSITE" id="PS00463">
    <property type="entry name" value="ZN2_CY6_FUNGAL_1"/>
    <property type="match status" value="1"/>
</dbReference>
<dbReference type="Proteomes" id="UP000184188">
    <property type="component" value="Unassembled WGS sequence"/>
</dbReference>
<keyword evidence="4" id="KW-0804">Transcription</keyword>
<evidence type="ECO:0000259" key="6">
    <source>
        <dbReference type="PROSITE" id="PS50048"/>
    </source>
</evidence>
<evidence type="ECO:0000256" key="1">
    <source>
        <dbReference type="ARBA" id="ARBA00022723"/>
    </source>
</evidence>
<dbReference type="InterPro" id="IPR050797">
    <property type="entry name" value="Carb_Metab_Trans_Reg"/>
</dbReference>
<keyword evidence="8" id="KW-1185">Reference proteome</keyword>
<accession>A0A1L9SGS0</accession>
<dbReference type="InterPro" id="IPR036864">
    <property type="entry name" value="Zn2-C6_fun-type_DNA-bd_sf"/>
</dbReference>
<evidence type="ECO:0000313" key="8">
    <source>
        <dbReference type="Proteomes" id="UP000184188"/>
    </source>
</evidence>
<dbReference type="RefSeq" id="XP_022580833.1">
    <property type="nucleotide sequence ID" value="XM_022729469.1"/>
</dbReference>
<dbReference type="PANTHER" id="PTHR31668">
    <property type="entry name" value="GLUCOSE TRANSPORT TRANSCRIPTION REGULATOR RGT1-RELATED-RELATED"/>
    <property type="match status" value="1"/>
</dbReference>
<dbReference type="GO" id="GO:0008270">
    <property type="term" value="F:zinc ion binding"/>
    <property type="evidence" value="ECO:0007669"/>
    <property type="project" value="InterPro"/>
</dbReference>
<dbReference type="GO" id="GO:0005634">
    <property type="term" value="C:nucleus"/>
    <property type="evidence" value="ECO:0007669"/>
    <property type="project" value="TreeGrafter"/>
</dbReference>
<dbReference type="AlphaFoldDB" id="A0A1L9SGS0"/>
<evidence type="ECO:0000313" key="7">
    <source>
        <dbReference type="EMBL" id="OJJ46323.1"/>
    </source>
</evidence>
<proteinExistence type="predicted"/>
<evidence type="ECO:0000256" key="5">
    <source>
        <dbReference type="ARBA" id="ARBA00023242"/>
    </source>
</evidence>
<dbReference type="GO" id="GO:0006351">
    <property type="term" value="P:DNA-templated transcription"/>
    <property type="evidence" value="ECO:0007669"/>
    <property type="project" value="InterPro"/>
</dbReference>
<dbReference type="PANTHER" id="PTHR31668:SF17">
    <property type="entry name" value="ZN(II)2CYS6 TRANSCRIPTION FACTOR (EUROFUNG)"/>
    <property type="match status" value="1"/>
</dbReference>
<dbReference type="GO" id="GO:0001080">
    <property type="term" value="P:nitrogen catabolite activation of transcription from RNA polymerase II promoter"/>
    <property type="evidence" value="ECO:0007669"/>
    <property type="project" value="TreeGrafter"/>
</dbReference>
<evidence type="ECO:0000256" key="3">
    <source>
        <dbReference type="ARBA" id="ARBA00023125"/>
    </source>
</evidence>
<keyword evidence="3" id="KW-0238">DNA-binding</keyword>
<name>A0A1L9SGS0_9EURO</name>
<dbReference type="GO" id="GO:0003677">
    <property type="term" value="F:DNA binding"/>
    <property type="evidence" value="ECO:0007669"/>
    <property type="project" value="UniProtKB-KW"/>
</dbReference>
<dbReference type="Pfam" id="PF00172">
    <property type="entry name" value="Zn_clus"/>
    <property type="match status" value="1"/>
</dbReference>
<gene>
    <name evidence="7" type="ORF">ASPZODRAFT_67523</name>
</gene>
<feature type="domain" description="Zn(2)-C6 fungal-type" evidence="6">
    <location>
        <begin position="37"/>
        <end position="69"/>
    </location>
</feature>
<dbReference type="SUPFAM" id="SSF57701">
    <property type="entry name" value="Zn2/Cys6 DNA-binding domain"/>
    <property type="match status" value="1"/>
</dbReference>
<keyword evidence="2" id="KW-0805">Transcription regulation</keyword>
<dbReference type="CDD" id="cd12148">
    <property type="entry name" value="fungal_TF_MHR"/>
    <property type="match status" value="1"/>
</dbReference>
<dbReference type="EMBL" id="KV878343">
    <property type="protein sequence ID" value="OJJ46323.1"/>
    <property type="molecule type" value="Genomic_DNA"/>
</dbReference>
<dbReference type="STRING" id="1073090.A0A1L9SGS0"/>
<dbReference type="Gene3D" id="4.10.240.10">
    <property type="entry name" value="Zn(2)-C6 fungal-type DNA-binding domain"/>
    <property type="match status" value="1"/>
</dbReference>
<sequence>MQGYAFAPPSGPAREGQKNYVFVDEQNRHKRLKVMRACNGCRKRKIKCDAATTNTWPCSACVRLKLICVPPAIGQDGDFGTMDPGIEADQLANVPGASDTPHQSFAVNHRFQDGNSSSGGGIETYTDGMSFLPQYITQSQPQSHLGIAHAYTPLQNFSTAQQQTVNVEHGVLIDQDESTAENLSGVLGELRIDETGIAPYIRQQRKNRLEPEAPIQDEAEDLPPLNIGAGSAVRIPPELMPSENEAMGYFRVYFEDIHPYVPVIHRSRLYHQWQNERHAISPLLLEALFACAGRLSDDPAQGAQWLALANRHEPSFMDVPRLSTIQALLLLLKARESAPKKGYYYRSWQTVKTIVSMAKDLDLHEHYNVHTDGGICELDPAECLVQTRVWQALLVVEVMIGAPQGRSDYGVDPNTVDMHPDLNIQGLDQFEISRSRQFAYFIRNAYHIRIITDVYHKIKRQKDWGGDPRFSEKNSLFSGWLHNLPPDLQVTYPHDGSSPWIPSHFVANMHSHCHLGIILLHRPQIVASKSFAAGGGWKAHLSLCYSSAKNLCRLQEAILGKFGLSGLLFMQRGINFAIYCILTCTMLHLIAITSPDPDFNTDAREYFTRHMRILEQCSAAWPMPEIQAQIDSLRLAFSADVNRPFDLKPTFPYGSPSEPYHPSPPPFEPQYPHIGQAQNDIHDHVRSSMALVTPPMSICAEDSKSDPSRMQSIQLMPHNHPSTHPSGASLVDDSNWDPTRIINQWDMAFSVSPSNISASSPPVPIPNTTQVVSNSMAASTQYHIPYESSSRLVSVTPAPPMVQSTFNRQPVMITARDWQRSVASVYDPQGLKRRWNSSLDVGSADTVKQEE</sequence>
<dbReference type="GO" id="GO:0000981">
    <property type="term" value="F:DNA-binding transcription factor activity, RNA polymerase II-specific"/>
    <property type="evidence" value="ECO:0007669"/>
    <property type="project" value="InterPro"/>
</dbReference>
<dbReference type="CDD" id="cd00067">
    <property type="entry name" value="GAL4"/>
    <property type="match status" value="1"/>
</dbReference>
<dbReference type="OrthoDB" id="2283631at2759"/>
<dbReference type="PROSITE" id="PS50048">
    <property type="entry name" value="ZN2_CY6_FUNGAL_2"/>
    <property type="match status" value="1"/>
</dbReference>
<dbReference type="GeneID" id="34615933"/>
<keyword evidence="1" id="KW-0479">Metal-binding</keyword>
<dbReference type="InterPro" id="IPR007219">
    <property type="entry name" value="XnlR_reg_dom"/>
</dbReference>
<evidence type="ECO:0000256" key="4">
    <source>
        <dbReference type="ARBA" id="ARBA00023163"/>
    </source>
</evidence>
<dbReference type="Pfam" id="PF04082">
    <property type="entry name" value="Fungal_trans"/>
    <property type="match status" value="1"/>
</dbReference>
<reference evidence="8" key="1">
    <citation type="journal article" date="2017" name="Genome Biol.">
        <title>Comparative genomics reveals high biological diversity and specific adaptations in the industrially and medically important fungal genus Aspergillus.</title>
        <authorList>
            <person name="de Vries R.P."/>
            <person name="Riley R."/>
            <person name="Wiebenga A."/>
            <person name="Aguilar-Osorio G."/>
            <person name="Amillis S."/>
            <person name="Uchima C.A."/>
            <person name="Anderluh G."/>
            <person name="Asadollahi M."/>
            <person name="Askin M."/>
            <person name="Barry K."/>
            <person name="Battaglia E."/>
            <person name="Bayram O."/>
            <person name="Benocci T."/>
            <person name="Braus-Stromeyer S.A."/>
            <person name="Caldana C."/>
            <person name="Canovas D."/>
            <person name="Cerqueira G.C."/>
            <person name="Chen F."/>
            <person name="Chen W."/>
            <person name="Choi C."/>
            <person name="Clum A."/>
            <person name="Dos Santos R.A."/>
            <person name="Damasio A.R."/>
            <person name="Diallinas G."/>
            <person name="Emri T."/>
            <person name="Fekete E."/>
            <person name="Flipphi M."/>
            <person name="Freyberg S."/>
            <person name="Gallo A."/>
            <person name="Gournas C."/>
            <person name="Habgood R."/>
            <person name="Hainaut M."/>
            <person name="Harispe M.L."/>
            <person name="Henrissat B."/>
            <person name="Hilden K.S."/>
            <person name="Hope R."/>
            <person name="Hossain A."/>
            <person name="Karabika E."/>
            <person name="Karaffa L."/>
            <person name="Karanyi Z."/>
            <person name="Krasevec N."/>
            <person name="Kuo A."/>
            <person name="Kusch H."/>
            <person name="LaButti K."/>
            <person name="Lagendijk E.L."/>
            <person name="Lapidus A."/>
            <person name="Levasseur A."/>
            <person name="Lindquist E."/>
            <person name="Lipzen A."/>
            <person name="Logrieco A.F."/>
            <person name="MacCabe A."/>
            <person name="Maekelae M.R."/>
            <person name="Malavazi I."/>
            <person name="Melin P."/>
            <person name="Meyer V."/>
            <person name="Mielnichuk N."/>
            <person name="Miskei M."/>
            <person name="Molnar A.P."/>
            <person name="Mule G."/>
            <person name="Ngan C.Y."/>
            <person name="Orejas M."/>
            <person name="Orosz E."/>
            <person name="Ouedraogo J.P."/>
            <person name="Overkamp K.M."/>
            <person name="Park H.-S."/>
            <person name="Perrone G."/>
            <person name="Piumi F."/>
            <person name="Punt P.J."/>
            <person name="Ram A.F."/>
            <person name="Ramon A."/>
            <person name="Rauscher S."/>
            <person name="Record E."/>
            <person name="Riano-Pachon D.M."/>
            <person name="Robert V."/>
            <person name="Roehrig J."/>
            <person name="Ruller R."/>
            <person name="Salamov A."/>
            <person name="Salih N.S."/>
            <person name="Samson R.A."/>
            <person name="Sandor E."/>
            <person name="Sanguinetti M."/>
            <person name="Schuetze T."/>
            <person name="Sepcic K."/>
            <person name="Shelest E."/>
            <person name="Sherlock G."/>
            <person name="Sophianopoulou V."/>
            <person name="Squina F.M."/>
            <person name="Sun H."/>
            <person name="Susca A."/>
            <person name="Todd R.B."/>
            <person name="Tsang A."/>
            <person name="Unkles S.E."/>
            <person name="van de Wiele N."/>
            <person name="van Rossen-Uffink D."/>
            <person name="Oliveira J.V."/>
            <person name="Vesth T.C."/>
            <person name="Visser J."/>
            <person name="Yu J.-H."/>
            <person name="Zhou M."/>
            <person name="Andersen M.R."/>
            <person name="Archer D.B."/>
            <person name="Baker S.E."/>
            <person name="Benoit I."/>
            <person name="Brakhage A.A."/>
            <person name="Braus G.H."/>
            <person name="Fischer R."/>
            <person name="Frisvad J.C."/>
            <person name="Goldman G.H."/>
            <person name="Houbraken J."/>
            <person name="Oakley B."/>
            <person name="Pocsi I."/>
            <person name="Scazzocchio C."/>
            <person name="Seiboth B."/>
            <person name="vanKuyk P.A."/>
            <person name="Wortman J."/>
            <person name="Dyer P.S."/>
            <person name="Grigoriev I.V."/>
        </authorList>
    </citation>
    <scope>NUCLEOTIDE SEQUENCE [LARGE SCALE GENOMIC DNA]</scope>
    <source>
        <strain evidence="8">CBS 506.65</strain>
    </source>
</reference>